<proteinExistence type="predicted"/>
<sequence length="526" mass="57523">MRTPSSTFVAENLQTHMLGTTSPANFINGMGPKTRLPPKKKGKQSQKNSPESADDFQAAADAEEETGGKWRAGDKAKSCRAFLRAIELYDRGLGRHPRNFDLAYNKARLEFEVSQQANLVAKLPTPSHEFLEQAFKSHRYALSLNEENTDILFNTSQILVARAELIEEESDSESFDPLLPADWLREALELLDACYTRQEMLFEEQNQAWNDREEDGGVSLSSNPRSATPSSATSAISEQSAIVQNAVTAQDLLDTASASLSALTRLVSLDANGAQTIASLAEVLLTTKIPFCISQLPPEDQGASREEAALAQALFTAALADVEFTQQRITKDTYLQRLAIFESLNLQSTEVQCDYADTMVTFATSILPSDPQKAEPETLAALQKAIALYQAASSTLRKPSSGKRDADGALSLSLTPKIDTEQEQRLASALEASADAQLLADRVTGSDHILQQIPQTYKEAEASYFKAGDDISAAKASIKTLISSHLNHDKRALAKELAKRGPLARKVLRSMIDEQVLGMEWKELIA</sequence>
<keyword evidence="3" id="KW-1185">Reference proteome</keyword>
<gene>
    <name evidence="2" type="ORF">KVT40_004592</name>
</gene>
<dbReference type="SUPFAM" id="SSF48452">
    <property type="entry name" value="TPR-like"/>
    <property type="match status" value="1"/>
</dbReference>
<dbReference type="InterPro" id="IPR011990">
    <property type="entry name" value="TPR-like_helical_dom_sf"/>
</dbReference>
<evidence type="ECO:0000256" key="1">
    <source>
        <dbReference type="SAM" id="MobiDB-lite"/>
    </source>
</evidence>
<name>A0A8K0KZY2_9PEZI</name>
<dbReference type="EMBL" id="JAESVG020000005">
    <property type="protein sequence ID" value="KAG8627109.1"/>
    <property type="molecule type" value="Genomic_DNA"/>
</dbReference>
<feature type="compositionally biased region" description="Low complexity" evidence="1">
    <location>
        <begin position="219"/>
        <end position="233"/>
    </location>
</feature>
<dbReference type="AlphaFoldDB" id="A0A8K0KZY2"/>
<feature type="region of interest" description="Disordered" evidence="1">
    <location>
        <begin position="19"/>
        <end position="71"/>
    </location>
</feature>
<dbReference type="OrthoDB" id="5328412at2759"/>
<dbReference type="Proteomes" id="UP000809789">
    <property type="component" value="Unassembled WGS sequence"/>
</dbReference>
<organism evidence="2 3">
    <name type="scientific">Elsinoe batatas</name>
    <dbReference type="NCBI Taxonomy" id="2601811"/>
    <lineage>
        <taxon>Eukaryota</taxon>
        <taxon>Fungi</taxon>
        <taxon>Dikarya</taxon>
        <taxon>Ascomycota</taxon>
        <taxon>Pezizomycotina</taxon>
        <taxon>Dothideomycetes</taxon>
        <taxon>Dothideomycetidae</taxon>
        <taxon>Myriangiales</taxon>
        <taxon>Elsinoaceae</taxon>
        <taxon>Elsinoe</taxon>
    </lineage>
</organism>
<comment type="caution">
    <text evidence="2">The sequence shown here is derived from an EMBL/GenBank/DDBJ whole genome shotgun (WGS) entry which is preliminary data.</text>
</comment>
<feature type="region of interest" description="Disordered" evidence="1">
    <location>
        <begin position="211"/>
        <end position="233"/>
    </location>
</feature>
<evidence type="ECO:0000313" key="3">
    <source>
        <dbReference type="Proteomes" id="UP000809789"/>
    </source>
</evidence>
<protein>
    <submittedName>
        <fullName evidence="2">Uncharacterized protein</fullName>
    </submittedName>
</protein>
<accession>A0A8K0KZY2</accession>
<evidence type="ECO:0000313" key="2">
    <source>
        <dbReference type="EMBL" id="KAG8627109.1"/>
    </source>
</evidence>
<reference evidence="2" key="1">
    <citation type="submission" date="2021-07" db="EMBL/GenBank/DDBJ databases">
        <title>Elsinoe batatas strain:CRI-CJ2 Genome sequencing and assembly.</title>
        <authorList>
            <person name="Huang L."/>
        </authorList>
    </citation>
    <scope>NUCLEOTIDE SEQUENCE</scope>
    <source>
        <strain evidence="2">CRI-CJ2</strain>
    </source>
</reference>